<dbReference type="AlphaFoldDB" id="A0A2V5ITX2"/>
<dbReference type="PANTHER" id="PTHR10806:SF6">
    <property type="entry name" value="SIGNAL PEPTIDASE COMPLEX CATALYTIC SUBUNIT SEC11"/>
    <property type="match status" value="1"/>
</dbReference>
<evidence type="ECO:0000313" key="7">
    <source>
        <dbReference type="EMBL" id="PYI37603.1"/>
    </source>
</evidence>
<dbReference type="EMBL" id="QJVC01000019">
    <property type="protein sequence ID" value="PYI37603.1"/>
    <property type="molecule type" value="Genomic_DNA"/>
</dbReference>
<dbReference type="CDD" id="cd06530">
    <property type="entry name" value="S26_SPase_I"/>
    <property type="match status" value="1"/>
</dbReference>
<feature type="transmembrane region" description="Helical" evidence="6">
    <location>
        <begin position="166"/>
        <end position="187"/>
    </location>
</feature>
<protein>
    <recommendedName>
        <fullName evidence="5">Signal peptidase I</fullName>
        <ecNumber evidence="5">3.4.21.89</ecNumber>
    </recommendedName>
</protein>
<dbReference type="Proteomes" id="UP000247980">
    <property type="component" value="Unassembled WGS sequence"/>
</dbReference>
<dbReference type="InterPro" id="IPR019533">
    <property type="entry name" value="Peptidase_S26"/>
</dbReference>
<dbReference type="SUPFAM" id="SSF51306">
    <property type="entry name" value="LexA/Signal peptidase"/>
    <property type="match status" value="1"/>
</dbReference>
<keyword evidence="3 6" id="KW-1133">Transmembrane helix</keyword>
<reference evidence="7 8" key="1">
    <citation type="submission" date="2018-05" db="EMBL/GenBank/DDBJ databases">
        <title>Genetic diversity of glacier-inhabiting Cryobacterium bacteria in China and description of Cryobacterium mengkeensis sp. nov. and Arthrobacter glacialis sp. nov.</title>
        <authorList>
            <person name="Liu Q."/>
            <person name="Xin Y.-H."/>
        </authorList>
    </citation>
    <scope>NUCLEOTIDE SEQUENCE [LARGE SCALE GENOMIC DNA]</scope>
    <source>
        <strain evidence="7 8">B7</strain>
    </source>
</reference>
<dbReference type="GO" id="GO:0004252">
    <property type="term" value="F:serine-type endopeptidase activity"/>
    <property type="evidence" value="ECO:0007669"/>
    <property type="project" value="UniProtKB-UniRule"/>
</dbReference>
<evidence type="ECO:0000256" key="5">
    <source>
        <dbReference type="NCBIfam" id="TIGR02228"/>
    </source>
</evidence>
<dbReference type="RefSeq" id="WP_110486161.1">
    <property type="nucleotide sequence ID" value="NZ_QJVC01000019.1"/>
</dbReference>
<dbReference type="GO" id="GO:0016020">
    <property type="term" value="C:membrane"/>
    <property type="evidence" value="ECO:0007669"/>
    <property type="project" value="UniProtKB-SubCell"/>
</dbReference>
<evidence type="ECO:0000256" key="1">
    <source>
        <dbReference type="ARBA" id="ARBA00004370"/>
    </source>
</evidence>
<dbReference type="InterPro" id="IPR036286">
    <property type="entry name" value="LexA/Signal_pep-like_sf"/>
</dbReference>
<sequence>MSAVNREAVVSGRRRASPQEERTGVMWWLGQIVSWLILLSVLAVAAVMIVVPRVGGATAYTVLTGSMEPGMPPGSLAVVRPVDPAHLRTGDVITYQLRSGEPAVVTHRIVGVGATTRGELRFTTRGDANSAEDPPVQPEQIRGRLWYQMPWLGYVNTALTGSQRQWLSVAIAAGLFGYAALMLGSAWRERRERSRQS</sequence>
<evidence type="ECO:0000256" key="6">
    <source>
        <dbReference type="SAM" id="Phobius"/>
    </source>
</evidence>
<dbReference type="EC" id="3.4.21.89" evidence="5"/>
<keyword evidence="4 6" id="KW-0472">Membrane</keyword>
<evidence type="ECO:0000256" key="2">
    <source>
        <dbReference type="ARBA" id="ARBA00022692"/>
    </source>
</evidence>
<keyword evidence="2 6" id="KW-0812">Transmembrane</keyword>
<accession>A0A2V5ITX2</accession>
<evidence type="ECO:0000256" key="4">
    <source>
        <dbReference type="ARBA" id="ARBA00023136"/>
    </source>
</evidence>
<comment type="caution">
    <text evidence="7">The sequence shown here is derived from an EMBL/GenBank/DDBJ whole genome shotgun (WGS) entry which is preliminary data.</text>
</comment>
<dbReference type="InterPro" id="IPR001733">
    <property type="entry name" value="Peptidase_S26B"/>
</dbReference>
<dbReference type="OrthoDB" id="3178064at2"/>
<gene>
    <name evidence="7" type="ORF">CVS30_14475</name>
</gene>
<organism evidence="7 8">
    <name type="scientific">Arthrobacter psychrolactophilus</name>
    <dbReference type="NCBI Taxonomy" id="92442"/>
    <lineage>
        <taxon>Bacteria</taxon>
        <taxon>Bacillati</taxon>
        <taxon>Actinomycetota</taxon>
        <taxon>Actinomycetes</taxon>
        <taxon>Micrococcales</taxon>
        <taxon>Micrococcaceae</taxon>
        <taxon>Arthrobacter</taxon>
    </lineage>
</organism>
<dbReference type="GO" id="GO:0006465">
    <property type="term" value="P:signal peptide processing"/>
    <property type="evidence" value="ECO:0007669"/>
    <property type="project" value="UniProtKB-UniRule"/>
</dbReference>
<evidence type="ECO:0000256" key="3">
    <source>
        <dbReference type="ARBA" id="ARBA00022989"/>
    </source>
</evidence>
<evidence type="ECO:0000313" key="8">
    <source>
        <dbReference type="Proteomes" id="UP000247980"/>
    </source>
</evidence>
<dbReference type="NCBIfam" id="TIGR02228">
    <property type="entry name" value="sigpep_I_arch"/>
    <property type="match status" value="1"/>
</dbReference>
<proteinExistence type="predicted"/>
<comment type="subcellular location">
    <subcellularLocation>
        <location evidence="1">Membrane</location>
    </subcellularLocation>
</comment>
<dbReference type="GO" id="GO:0009003">
    <property type="term" value="F:signal peptidase activity"/>
    <property type="evidence" value="ECO:0007669"/>
    <property type="project" value="UniProtKB-EC"/>
</dbReference>
<name>A0A2V5ITX2_9MICC</name>
<keyword evidence="8" id="KW-1185">Reference proteome</keyword>
<dbReference type="PANTHER" id="PTHR10806">
    <property type="entry name" value="SIGNAL PEPTIDASE COMPLEX CATALYTIC SUBUNIT SEC11"/>
    <property type="match status" value="1"/>
</dbReference>
<feature type="transmembrane region" description="Helical" evidence="6">
    <location>
        <begin position="25"/>
        <end position="51"/>
    </location>
</feature>